<dbReference type="SUPFAM" id="SSF55961">
    <property type="entry name" value="Bet v1-like"/>
    <property type="match status" value="1"/>
</dbReference>
<evidence type="ECO:0000256" key="6">
    <source>
        <dbReference type="ARBA" id="ARBA00023002"/>
    </source>
</evidence>
<evidence type="ECO:0000313" key="14">
    <source>
        <dbReference type="Proteomes" id="UP000065473"/>
    </source>
</evidence>
<sequence>MESENFMLNADLDLGIPLKAMNDQGIFNEEIERIFSNNWIFLGFVDEVLNPGDFVVRRIGLNSVIVVRGEDGRIRAFFNACRHMGTELCEAEYGRASTFTCPYHGWTYNNMGRLVGVPVKDIAYKRFKLSDVSLYEIKIDTYENLIFGNLGSSTQSLSDYLGETKWYLDIFFKASGGMKIVGKPIKFIADFDWKSGASNFAEDRLHTITTHRSVVELGYASPISRFGYVTPGLSEITACYLNDSLGRPVGAFGMRFPPEESIPGFFGFYGDHFREHSKPEGVSEEQYKVFQRVSHWVGTIFPNLSFFTAADQTDKSGKPNSPVSLIRLWQPIGPGKTEVWTWVVVPRVLPDEIAKRVYEVTTSHFGPSGVAEMDDTAIWRRISKSASGNLARRISQLIIGGLDSVSDLPVLRDWRGPGLVRPTQFHEDGPRTFWKRWLMEMGYEVKW</sequence>
<gene>
    <name evidence="11" type="ORF">ATY89_07785</name>
    <name evidence="12" type="ORF">ATZ20_10805</name>
</gene>
<dbReference type="PANTHER" id="PTHR43756:SF1">
    <property type="entry name" value="3-PHENYLPROPIONATE_CINNAMIC ACID DIOXYGENASE SUBUNIT ALPHA"/>
    <property type="match status" value="1"/>
</dbReference>
<dbReference type="Gene3D" id="2.102.10.10">
    <property type="entry name" value="Rieske [2Fe-2S] iron-sulphur domain"/>
    <property type="match status" value="1"/>
</dbReference>
<evidence type="ECO:0000256" key="9">
    <source>
        <dbReference type="ARBA" id="ARBA00023027"/>
    </source>
</evidence>
<evidence type="ECO:0000256" key="3">
    <source>
        <dbReference type="ARBA" id="ARBA00022723"/>
    </source>
</evidence>
<dbReference type="InterPro" id="IPR017941">
    <property type="entry name" value="Rieske_2Fe-2S"/>
</dbReference>
<evidence type="ECO:0000256" key="2">
    <source>
        <dbReference type="ARBA" id="ARBA00022714"/>
    </source>
</evidence>
<dbReference type="CDD" id="cd08881">
    <property type="entry name" value="RHO_alpha_C_NDO-like"/>
    <property type="match status" value="1"/>
</dbReference>
<keyword evidence="9" id="KW-0520">NAD</keyword>
<dbReference type="OrthoDB" id="6837at2157"/>
<dbReference type="PaxDb" id="1435377-SUSAZ_09335"/>
<dbReference type="InterPro" id="IPR036922">
    <property type="entry name" value="Rieske_2Fe-2S_sf"/>
</dbReference>
<dbReference type="Gene3D" id="3.90.380.10">
    <property type="entry name" value="Naphthalene 1,2-dioxygenase Alpha Subunit, Chain A, domain 1"/>
    <property type="match status" value="1"/>
</dbReference>
<dbReference type="PRINTS" id="PR00090">
    <property type="entry name" value="RNGDIOXGNASE"/>
</dbReference>
<keyword evidence="3" id="KW-0479">Metal-binding</keyword>
<evidence type="ECO:0000256" key="8">
    <source>
        <dbReference type="ARBA" id="ARBA00023014"/>
    </source>
</evidence>
<dbReference type="PANTHER" id="PTHR43756">
    <property type="entry name" value="CHOLINE MONOOXYGENASE, CHLOROPLASTIC"/>
    <property type="match status" value="1"/>
</dbReference>
<dbReference type="AlphaFoldDB" id="A0A0U3HNQ5"/>
<dbReference type="Proteomes" id="UP000065473">
    <property type="component" value="Chromosome"/>
</dbReference>
<keyword evidence="8" id="KW-0411">Iron-sulfur</keyword>
<dbReference type="OMA" id="AQVGYNE"/>
<evidence type="ECO:0000313" key="11">
    <source>
        <dbReference type="EMBL" id="ALU29849.1"/>
    </source>
</evidence>
<dbReference type="STRING" id="1435377.SUSAZ_09335"/>
<dbReference type="PROSITE" id="PS51296">
    <property type="entry name" value="RIESKE"/>
    <property type="match status" value="1"/>
</dbReference>
<proteinExistence type="inferred from homology"/>
<feature type="domain" description="Rieske" evidence="10">
    <location>
        <begin position="39"/>
        <end position="118"/>
    </location>
</feature>
<keyword evidence="7" id="KW-0408">Iron</keyword>
<dbReference type="InterPro" id="IPR001663">
    <property type="entry name" value="Rng_hydr_dOase-A"/>
</dbReference>
<dbReference type="Pfam" id="PF00355">
    <property type="entry name" value="Rieske"/>
    <property type="match status" value="1"/>
</dbReference>
<dbReference type="GO" id="GO:0051213">
    <property type="term" value="F:dioxygenase activity"/>
    <property type="evidence" value="ECO:0007669"/>
    <property type="project" value="UniProtKB-KW"/>
</dbReference>
<dbReference type="InterPro" id="IPR043266">
    <property type="entry name" value="RHO_NdoB-like_C"/>
</dbReference>
<dbReference type="SUPFAM" id="SSF50022">
    <property type="entry name" value="ISP domain"/>
    <property type="match status" value="1"/>
</dbReference>
<evidence type="ECO:0000256" key="4">
    <source>
        <dbReference type="ARBA" id="ARBA00022797"/>
    </source>
</evidence>
<comment type="similarity">
    <text evidence="1">Belongs to the bacterial ring-hydroxylating dioxygenase alpha subunit family.</text>
</comment>
<evidence type="ECO:0000259" key="10">
    <source>
        <dbReference type="PROSITE" id="PS51296"/>
    </source>
</evidence>
<dbReference type="Proteomes" id="UP000060043">
    <property type="component" value="Chromosome"/>
</dbReference>
<reference evidence="13 14" key="1">
    <citation type="submission" date="2015-12" db="EMBL/GenBank/DDBJ databases">
        <title>A stable core within a dynamic pangenome in Sulfolobus acidocaldarius.</title>
        <authorList>
            <person name="Anderson R."/>
            <person name="Kouris A."/>
            <person name="Seward C."/>
            <person name="Campbell K."/>
            <person name="Whitaker R."/>
        </authorList>
    </citation>
    <scope>NUCLEOTIDE SEQUENCE [LARGE SCALE GENOMIC DNA]</scope>
    <source>
        <strain evidence="11 14">GG12-C01-09</strain>
        <strain evidence="12 13">NG05B_CO5_07</strain>
    </source>
</reference>
<dbReference type="GeneID" id="14552575"/>
<dbReference type="EMBL" id="CP013694">
    <property type="protein sequence ID" value="ALU29849.1"/>
    <property type="molecule type" value="Genomic_DNA"/>
</dbReference>
<protein>
    <submittedName>
        <fullName evidence="12">2Fe-2S ferredoxin</fullName>
    </submittedName>
</protein>
<dbReference type="RefSeq" id="WP_011278855.1">
    <property type="nucleotide sequence ID" value="NZ_BHWZ01000006.1"/>
</dbReference>
<dbReference type="Pfam" id="PF00848">
    <property type="entry name" value="Ring_hydroxyl_A"/>
    <property type="match status" value="1"/>
</dbReference>
<name>A0A0U3HNQ5_9CREN</name>
<evidence type="ECO:0000256" key="7">
    <source>
        <dbReference type="ARBA" id="ARBA00023004"/>
    </source>
</evidence>
<evidence type="ECO:0000256" key="1">
    <source>
        <dbReference type="ARBA" id="ARBA00008751"/>
    </source>
</evidence>
<dbReference type="GO" id="GO:0005506">
    <property type="term" value="F:iron ion binding"/>
    <property type="evidence" value="ECO:0007669"/>
    <property type="project" value="InterPro"/>
</dbReference>
<keyword evidence="5" id="KW-0223">Dioxygenase</keyword>
<keyword evidence="4" id="KW-0058">Aromatic hydrocarbons catabolism</keyword>
<evidence type="ECO:0000256" key="5">
    <source>
        <dbReference type="ARBA" id="ARBA00022964"/>
    </source>
</evidence>
<evidence type="ECO:0000313" key="12">
    <source>
        <dbReference type="EMBL" id="ALU32588.1"/>
    </source>
</evidence>
<evidence type="ECO:0000313" key="13">
    <source>
        <dbReference type="Proteomes" id="UP000060043"/>
    </source>
</evidence>
<dbReference type="EMBL" id="CP013695">
    <property type="protein sequence ID" value="ALU32588.1"/>
    <property type="molecule type" value="Genomic_DNA"/>
</dbReference>
<keyword evidence="6" id="KW-0560">Oxidoreductase</keyword>
<keyword evidence="2" id="KW-0001">2Fe-2S</keyword>
<accession>A0A0U3HNQ5</accession>
<dbReference type="InterPro" id="IPR015879">
    <property type="entry name" value="Ring_hydroxy_dOase_asu_C_dom"/>
</dbReference>
<organism evidence="12 13">
    <name type="scientific">Sulfolobus acidocaldarius</name>
    <dbReference type="NCBI Taxonomy" id="2285"/>
    <lineage>
        <taxon>Archaea</taxon>
        <taxon>Thermoproteota</taxon>
        <taxon>Thermoprotei</taxon>
        <taxon>Sulfolobales</taxon>
        <taxon>Sulfolobaceae</taxon>
        <taxon>Sulfolobus</taxon>
    </lineage>
</organism>
<dbReference type="GO" id="GO:0051537">
    <property type="term" value="F:2 iron, 2 sulfur cluster binding"/>
    <property type="evidence" value="ECO:0007669"/>
    <property type="project" value="UniProtKB-KW"/>
</dbReference>